<keyword evidence="2" id="KW-1185">Reference proteome</keyword>
<protein>
    <submittedName>
        <fullName evidence="1">Uncharacterized protein</fullName>
    </submittedName>
</protein>
<reference evidence="1 2" key="1">
    <citation type="journal article" date="2021" name="Elife">
        <title>Chloroplast acquisition without the gene transfer in kleptoplastic sea slugs, Plakobranchus ocellatus.</title>
        <authorList>
            <person name="Maeda T."/>
            <person name="Takahashi S."/>
            <person name="Yoshida T."/>
            <person name="Shimamura S."/>
            <person name="Takaki Y."/>
            <person name="Nagai Y."/>
            <person name="Toyoda A."/>
            <person name="Suzuki Y."/>
            <person name="Arimoto A."/>
            <person name="Ishii H."/>
            <person name="Satoh N."/>
            <person name="Nishiyama T."/>
            <person name="Hasebe M."/>
            <person name="Maruyama T."/>
            <person name="Minagawa J."/>
            <person name="Obokata J."/>
            <person name="Shigenobu S."/>
        </authorList>
    </citation>
    <scope>NUCLEOTIDE SEQUENCE [LARGE SCALE GENOMIC DNA]</scope>
</reference>
<name>A0AAV4FXS9_9GAST</name>
<evidence type="ECO:0000313" key="1">
    <source>
        <dbReference type="EMBL" id="GFR78062.1"/>
    </source>
</evidence>
<gene>
    <name evidence="1" type="ORF">ElyMa_005840900</name>
</gene>
<sequence>MLQRKQKTLLDCSAGVSVSFESGRLDSRAGRPRRREPLPLQDFSFSHLFYREIERERGRDLDWSHGTRGVAKSWSLCLPGILRQFYFFSTG</sequence>
<dbReference type="EMBL" id="BMAT01011726">
    <property type="protein sequence ID" value="GFR78062.1"/>
    <property type="molecule type" value="Genomic_DNA"/>
</dbReference>
<evidence type="ECO:0000313" key="2">
    <source>
        <dbReference type="Proteomes" id="UP000762676"/>
    </source>
</evidence>
<proteinExistence type="predicted"/>
<dbReference type="Proteomes" id="UP000762676">
    <property type="component" value="Unassembled WGS sequence"/>
</dbReference>
<accession>A0AAV4FXS9</accession>
<dbReference type="AlphaFoldDB" id="A0AAV4FXS9"/>
<comment type="caution">
    <text evidence="1">The sequence shown here is derived from an EMBL/GenBank/DDBJ whole genome shotgun (WGS) entry which is preliminary data.</text>
</comment>
<organism evidence="1 2">
    <name type="scientific">Elysia marginata</name>
    <dbReference type="NCBI Taxonomy" id="1093978"/>
    <lineage>
        <taxon>Eukaryota</taxon>
        <taxon>Metazoa</taxon>
        <taxon>Spiralia</taxon>
        <taxon>Lophotrochozoa</taxon>
        <taxon>Mollusca</taxon>
        <taxon>Gastropoda</taxon>
        <taxon>Heterobranchia</taxon>
        <taxon>Euthyneura</taxon>
        <taxon>Panpulmonata</taxon>
        <taxon>Sacoglossa</taxon>
        <taxon>Placobranchoidea</taxon>
        <taxon>Plakobranchidae</taxon>
        <taxon>Elysia</taxon>
    </lineage>
</organism>